<feature type="region of interest" description="Disordered" evidence="2">
    <location>
        <begin position="1"/>
        <end position="21"/>
    </location>
</feature>
<organism evidence="4 5">
    <name type="scientific">Tardibacter chloracetimidivorans</name>
    <dbReference type="NCBI Taxonomy" id="1921510"/>
    <lineage>
        <taxon>Bacteria</taxon>
        <taxon>Pseudomonadati</taxon>
        <taxon>Pseudomonadota</taxon>
        <taxon>Alphaproteobacteria</taxon>
        <taxon>Sphingomonadales</taxon>
        <taxon>Sphingomonadaceae</taxon>
        <taxon>Tardibacter</taxon>
    </lineage>
</organism>
<dbReference type="InterPro" id="IPR012480">
    <property type="entry name" value="Hepar_II_III_C"/>
</dbReference>
<dbReference type="EMBL" id="CP018221">
    <property type="protein sequence ID" value="API59859.1"/>
    <property type="molecule type" value="Genomic_DNA"/>
</dbReference>
<dbReference type="Gene3D" id="1.50.10.100">
    <property type="entry name" value="Chondroitin AC/alginate lyase"/>
    <property type="match status" value="1"/>
</dbReference>
<evidence type="ECO:0000313" key="5">
    <source>
        <dbReference type="Proteomes" id="UP000182063"/>
    </source>
</evidence>
<feature type="domain" description="Heparinase II/III-like C-terminal" evidence="3">
    <location>
        <begin position="337"/>
        <end position="583"/>
    </location>
</feature>
<evidence type="ECO:0000313" key="4">
    <source>
        <dbReference type="EMBL" id="API59859.1"/>
    </source>
</evidence>
<dbReference type="STRING" id="1921510.BSL82_11465"/>
<keyword evidence="5" id="KW-1185">Reference proteome</keyword>
<reference evidence="5" key="1">
    <citation type="submission" date="2016-11" db="EMBL/GenBank/DDBJ databases">
        <title>Complete Genome Sequence of alachlor-degrading Sphingomonas sp. strain JJ-A5.</title>
        <authorList>
            <person name="Lee H."/>
            <person name="Ka J.-O."/>
        </authorList>
    </citation>
    <scope>NUCLEOTIDE SEQUENCE [LARGE SCALE GENOMIC DNA]</scope>
    <source>
        <strain evidence="5">JJ-A5</strain>
    </source>
</reference>
<gene>
    <name evidence="4" type="ORF">BSL82_11465</name>
</gene>
<dbReference type="GO" id="GO:0030313">
    <property type="term" value="C:cell envelope"/>
    <property type="evidence" value="ECO:0007669"/>
    <property type="project" value="UniProtKB-SubCell"/>
</dbReference>
<proteinExistence type="predicted"/>
<evidence type="ECO:0000256" key="1">
    <source>
        <dbReference type="ARBA" id="ARBA00004196"/>
    </source>
</evidence>
<evidence type="ECO:0000256" key="2">
    <source>
        <dbReference type="SAM" id="MobiDB-lite"/>
    </source>
</evidence>
<dbReference type="KEGG" id="sphj:BSL82_11465"/>
<dbReference type="AlphaFoldDB" id="A0A1L3ZW76"/>
<accession>A0A1L3ZW76</accession>
<dbReference type="Pfam" id="PF07940">
    <property type="entry name" value="Hepar_II_III_C"/>
    <property type="match status" value="1"/>
</dbReference>
<dbReference type="RefSeq" id="WP_072597649.1">
    <property type="nucleotide sequence ID" value="NZ_CP018221.1"/>
</dbReference>
<protein>
    <submittedName>
        <fullName evidence="4">Heparinase</fullName>
    </submittedName>
</protein>
<evidence type="ECO:0000259" key="3">
    <source>
        <dbReference type="Pfam" id="PF07940"/>
    </source>
</evidence>
<comment type="subcellular location">
    <subcellularLocation>
        <location evidence="1">Cell envelope</location>
    </subcellularLocation>
</comment>
<dbReference type="Proteomes" id="UP000182063">
    <property type="component" value="Chromosome"/>
</dbReference>
<name>A0A1L3ZW76_9SPHN</name>
<dbReference type="InterPro" id="IPR008929">
    <property type="entry name" value="Chondroitin_lyas"/>
</dbReference>
<dbReference type="Gene3D" id="2.70.98.70">
    <property type="match status" value="1"/>
</dbReference>
<sequence>MANRNPQPRPEAEAQGDPAEEIEAGKRLVRIGGDRGVSLAERIASQFRLLAWKSPLHRMRLRGRFPLKLITVPTDPISGDGAVGAAMMKGEFVHRGETVPIQSLSFANAEASAETRDWLQSFAWLRDLAASSPRPEAARLAEPLTRLWLAEHAEFDPVGWRPDLIGWRILFWTAYAPLILSSSDLVYRSAVLNALARMARHLERSASKAEDGLPRIAAFAGLTVAGLMIPGGEPRQARGQAGMEKALGGFLYEDGGIASRSPVQALELLELLVTVRSFYSSRRLLPPPWYDPAIDRLVPALKGVTLGDGALSSWHGGGPCDTGRIERAITATGVLARPLKHGSEWGFQRLTGGKTVVVCDVGPPPPARLSRTGHASTLAFELADGQQRIVVNCGGDIGSPRRLPAELTGLLKTTAAHSTLVIEDVNSTSIRNDGMLGKGVAEVLVHRQENEAGTWVDAGHDGYARRFGIEHRRRFYLSSNGQDLRGEDTLLPVAGRGLKRRASGELRFDIRFHLAPGVEPVPTADGQAALIKLLDGRVWQFRCRGGTLSFDDSLWIDGEAAIKASRQMVISGVIVPGGGSVAWSFRRAG</sequence>
<dbReference type="GO" id="GO:0016829">
    <property type="term" value="F:lyase activity"/>
    <property type="evidence" value="ECO:0007669"/>
    <property type="project" value="InterPro"/>
</dbReference>